<evidence type="ECO:0000313" key="4">
    <source>
        <dbReference type="Proteomes" id="UP000002051"/>
    </source>
</evidence>
<dbReference type="PaxDb" id="3880-AES91700"/>
<proteinExistence type="predicted"/>
<keyword evidence="1 2" id="KW-0812">Transmembrane</keyword>
<dbReference type="EMBL" id="CM001220">
    <property type="protein sequence ID" value="AES91700.1"/>
    <property type="molecule type" value="Genomic_DNA"/>
</dbReference>
<dbReference type="HOGENOM" id="CLU_2658219_0_0_1"/>
<evidence type="ECO:0000256" key="1">
    <source>
        <dbReference type="SAM" id="Phobius"/>
    </source>
</evidence>
<evidence type="ECO:0000313" key="2">
    <source>
        <dbReference type="EMBL" id="AES91700.1"/>
    </source>
</evidence>
<dbReference type="EnsemblPlants" id="AES91700">
    <property type="protein sequence ID" value="AES91700"/>
    <property type="gene ID" value="MTR_4g116380"/>
</dbReference>
<keyword evidence="1" id="KW-0472">Membrane</keyword>
<reference evidence="2 4" key="1">
    <citation type="journal article" date="2011" name="Nature">
        <title>The Medicago genome provides insight into the evolution of rhizobial symbioses.</title>
        <authorList>
            <person name="Young N.D."/>
            <person name="Debelle F."/>
            <person name="Oldroyd G.E."/>
            <person name="Geurts R."/>
            <person name="Cannon S.B."/>
            <person name="Udvardi M.K."/>
            <person name="Benedito V.A."/>
            <person name="Mayer K.F."/>
            <person name="Gouzy J."/>
            <person name="Schoof H."/>
            <person name="Van de Peer Y."/>
            <person name="Proost S."/>
            <person name="Cook D.R."/>
            <person name="Meyers B.C."/>
            <person name="Spannagl M."/>
            <person name="Cheung F."/>
            <person name="De Mita S."/>
            <person name="Krishnakumar V."/>
            <person name="Gundlach H."/>
            <person name="Zhou S."/>
            <person name="Mudge J."/>
            <person name="Bharti A.K."/>
            <person name="Murray J.D."/>
            <person name="Naoumkina M.A."/>
            <person name="Rosen B."/>
            <person name="Silverstein K.A."/>
            <person name="Tang H."/>
            <person name="Rombauts S."/>
            <person name="Zhao P.X."/>
            <person name="Zhou P."/>
            <person name="Barbe V."/>
            <person name="Bardou P."/>
            <person name="Bechner M."/>
            <person name="Bellec A."/>
            <person name="Berger A."/>
            <person name="Berges H."/>
            <person name="Bidwell S."/>
            <person name="Bisseling T."/>
            <person name="Choisne N."/>
            <person name="Couloux A."/>
            <person name="Denny R."/>
            <person name="Deshpande S."/>
            <person name="Dai X."/>
            <person name="Doyle J.J."/>
            <person name="Dudez A.M."/>
            <person name="Farmer A.D."/>
            <person name="Fouteau S."/>
            <person name="Franken C."/>
            <person name="Gibelin C."/>
            <person name="Gish J."/>
            <person name="Goldstein S."/>
            <person name="Gonzalez A.J."/>
            <person name="Green P.J."/>
            <person name="Hallab A."/>
            <person name="Hartog M."/>
            <person name="Hua A."/>
            <person name="Humphray S.J."/>
            <person name="Jeong D.H."/>
            <person name="Jing Y."/>
            <person name="Jocker A."/>
            <person name="Kenton S.M."/>
            <person name="Kim D.J."/>
            <person name="Klee K."/>
            <person name="Lai H."/>
            <person name="Lang C."/>
            <person name="Lin S."/>
            <person name="Macmil S.L."/>
            <person name="Magdelenat G."/>
            <person name="Matthews L."/>
            <person name="McCorrison J."/>
            <person name="Monaghan E.L."/>
            <person name="Mun J.H."/>
            <person name="Najar F.Z."/>
            <person name="Nicholson C."/>
            <person name="Noirot C."/>
            <person name="O'Bleness M."/>
            <person name="Paule C.R."/>
            <person name="Poulain J."/>
            <person name="Prion F."/>
            <person name="Qin B."/>
            <person name="Qu C."/>
            <person name="Retzel E.F."/>
            <person name="Riddle C."/>
            <person name="Sallet E."/>
            <person name="Samain S."/>
            <person name="Samson N."/>
            <person name="Sanders I."/>
            <person name="Saurat O."/>
            <person name="Scarpelli C."/>
            <person name="Schiex T."/>
            <person name="Segurens B."/>
            <person name="Severin A.J."/>
            <person name="Sherrier D.J."/>
            <person name="Shi R."/>
            <person name="Sims S."/>
            <person name="Singer S.R."/>
            <person name="Sinharoy S."/>
            <person name="Sterck L."/>
            <person name="Viollet A."/>
            <person name="Wang B.B."/>
            <person name="Wang K."/>
            <person name="Wang M."/>
            <person name="Wang X."/>
            <person name="Warfsmann J."/>
            <person name="Weissenbach J."/>
            <person name="White D.D."/>
            <person name="White J.D."/>
            <person name="Wiley G.B."/>
            <person name="Wincker P."/>
            <person name="Xing Y."/>
            <person name="Yang L."/>
            <person name="Yao Z."/>
            <person name="Ying F."/>
            <person name="Zhai J."/>
            <person name="Zhou L."/>
            <person name="Zuber A."/>
            <person name="Denarie J."/>
            <person name="Dixon R.A."/>
            <person name="May G.D."/>
            <person name="Schwartz D.C."/>
            <person name="Rogers J."/>
            <person name="Quetier F."/>
            <person name="Town C.D."/>
            <person name="Roe B.A."/>
        </authorList>
    </citation>
    <scope>NUCLEOTIDE SEQUENCE [LARGE SCALE GENOMIC DNA]</scope>
    <source>
        <strain evidence="2">A17</strain>
        <strain evidence="3 4">cv. Jemalong A17</strain>
    </source>
</reference>
<accession>G7JHS1</accession>
<feature type="transmembrane region" description="Helical" evidence="1">
    <location>
        <begin position="23"/>
        <end position="43"/>
    </location>
</feature>
<gene>
    <name evidence="2" type="ordered locus">MTR_4g116380</name>
</gene>
<organism evidence="2 4">
    <name type="scientific">Medicago truncatula</name>
    <name type="common">Barrel medic</name>
    <name type="synonym">Medicago tribuloides</name>
    <dbReference type="NCBI Taxonomy" id="3880"/>
    <lineage>
        <taxon>Eukaryota</taxon>
        <taxon>Viridiplantae</taxon>
        <taxon>Streptophyta</taxon>
        <taxon>Embryophyta</taxon>
        <taxon>Tracheophyta</taxon>
        <taxon>Spermatophyta</taxon>
        <taxon>Magnoliopsida</taxon>
        <taxon>eudicotyledons</taxon>
        <taxon>Gunneridae</taxon>
        <taxon>Pentapetalae</taxon>
        <taxon>rosids</taxon>
        <taxon>fabids</taxon>
        <taxon>Fabales</taxon>
        <taxon>Fabaceae</taxon>
        <taxon>Papilionoideae</taxon>
        <taxon>50 kb inversion clade</taxon>
        <taxon>NPAAA clade</taxon>
        <taxon>Hologalegina</taxon>
        <taxon>IRL clade</taxon>
        <taxon>Trifolieae</taxon>
        <taxon>Medicago</taxon>
    </lineage>
</organism>
<dbReference type="Proteomes" id="UP000002051">
    <property type="component" value="Chromosome 4"/>
</dbReference>
<reference evidence="2 4" key="2">
    <citation type="journal article" date="2014" name="BMC Genomics">
        <title>An improved genome release (version Mt4.0) for the model legume Medicago truncatula.</title>
        <authorList>
            <person name="Tang H."/>
            <person name="Krishnakumar V."/>
            <person name="Bidwell S."/>
            <person name="Rosen B."/>
            <person name="Chan A."/>
            <person name="Zhou S."/>
            <person name="Gentzbittel L."/>
            <person name="Childs K.L."/>
            <person name="Yandell M."/>
            <person name="Gundlach H."/>
            <person name="Mayer K.F."/>
            <person name="Schwartz D.C."/>
            <person name="Town C.D."/>
        </authorList>
    </citation>
    <scope>GENOME REANNOTATION</scope>
    <source>
        <strain evidence="3 4">cv. Jemalong A17</strain>
    </source>
</reference>
<reference evidence="3" key="3">
    <citation type="submission" date="2015-04" db="UniProtKB">
        <authorList>
            <consortium name="EnsemblPlants"/>
        </authorList>
    </citation>
    <scope>IDENTIFICATION</scope>
    <source>
        <strain evidence="3">cv. Jemalong A17</strain>
    </source>
</reference>
<sequence length="76" mass="8460">MSRYGVMPALVSMASPRKVGLKALIQLANGSYISIAYITLAWYKQKRIAQSCRIAPLRSCPGKMNLYAKSGHLIFR</sequence>
<name>G7JHS1_MEDTR</name>
<evidence type="ECO:0000313" key="3">
    <source>
        <dbReference type="EnsemblPlants" id="AES91700"/>
    </source>
</evidence>
<keyword evidence="1" id="KW-1133">Transmembrane helix</keyword>
<protein>
    <submittedName>
        <fullName evidence="2">Transmembrane protein, putative</fullName>
    </submittedName>
</protein>
<dbReference type="AlphaFoldDB" id="G7JHS1"/>
<keyword evidence="4" id="KW-1185">Reference proteome</keyword>